<protein>
    <submittedName>
        <fullName evidence="2">6-bladed beta-propeller</fullName>
    </submittedName>
</protein>
<dbReference type="EMBL" id="JAHVHP010000002">
    <property type="protein sequence ID" value="MBY5952002.1"/>
    <property type="molecule type" value="Genomic_DNA"/>
</dbReference>
<evidence type="ECO:0000313" key="2">
    <source>
        <dbReference type="EMBL" id="MBY5952002.1"/>
    </source>
</evidence>
<proteinExistence type="predicted"/>
<dbReference type="Pfam" id="PF17170">
    <property type="entry name" value="DUF5128"/>
    <property type="match status" value="1"/>
</dbReference>
<gene>
    <name evidence="2" type="ORF">KUV23_13510</name>
</gene>
<evidence type="ECO:0000256" key="1">
    <source>
        <dbReference type="SAM" id="SignalP"/>
    </source>
</evidence>
<feature type="signal peptide" evidence="1">
    <location>
        <begin position="1"/>
        <end position="20"/>
    </location>
</feature>
<dbReference type="Proteomes" id="UP000766609">
    <property type="component" value="Unassembled WGS sequence"/>
</dbReference>
<keyword evidence="1" id="KW-0732">Signal</keyword>
<sequence>MSKKLLFLYLILFTSFYSCNKPKKGEMDLIIPPENLGKTAVSSLVDKIQISPLSGDPNLLPLEADRVDFSKKLMVIGDFTFSQNVYAFENTTGKAINIPVKKGDGPNEIHAINDFWLDSTILYVLDGVKRNIVPFDYSTGSFKQLEKIKLELPLRRFAKTNSGFVGLTGGGQDSALVFLDQYGNLISSHLPNSIEFLLVPTNPFHKMMKGNETLVLFHSSFNPEIIRVDNGKPELYSTISYEGEKVKKPQNINFKKNQEGFNQFRETLINQPSLFNLMGFAPEQFILLFFLQDSARLVLSNSVKGNTFRIENLINDLSFDQQPFPKIIGTNGPRFLALIASDQINKDDLNFSGSELEKALKACPDTPVFLLEFELKTF</sequence>
<organism evidence="2 3">
    <name type="scientific">Algoriphagus marincola</name>
    <dbReference type="NCBI Taxonomy" id="264027"/>
    <lineage>
        <taxon>Bacteria</taxon>
        <taxon>Pseudomonadati</taxon>
        <taxon>Bacteroidota</taxon>
        <taxon>Cytophagia</taxon>
        <taxon>Cytophagales</taxon>
        <taxon>Cyclobacteriaceae</taxon>
        <taxon>Algoriphagus</taxon>
    </lineage>
</organism>
<comment type="caution">
    <text evidence="2">The sequence shown here is derived from an EMBL/GenBank/DDBJ whole genome shotgun (WGS) entry which is preliminary data.</text>
</comment>
<name>A0ABS7N6P9_9BACT</name>
<accession>A0ABS7N6P9</accession>
<feature type="chain" id="PRO_5047213265" evidence="1">
    <location>
        <begin position="21"/>
        <end position="378"/>
    </location>
</feature>
<evidence type="ECO:0000313" key="3">
    <source>
        <dbReference type="Proteomes" id="UP000766609"/>
    </source>
</evidence>
<dbReference type="PROSITE" id="PS51257">
    <property type="entry name" value="PROKAR_LIPOPROTEIN"/>
    <property type="match status" value="1"/>
</dbReference>
<reference evidence="2 3" key="1">
    <citation type="submission" date="2021-06" db="EMBL/GenBank/DDBJ databases">
        <title>44 bacteria genomes isolated from Dapeng, Shenzhen.</title>
        <authorList>
            <person name="Zheng W."/>
            <person name="Yu S."/>
            <person name="Huang Y."/>
        </authorList>
    </citation>
    <scope>NUCLEOTIDE SEQUENCE [LARGE SCALE GENOMIC DNA]</scope>
    <source>
        <strain evidence="2 3">DP5N14-6</strain>
    </source>
</reference>
<keyword evidence="3" id="KW-1185">Reference proteome</keyword>